<dbReference type="EMBL" id="CP003382">
    <property type="protein sequence ID" value="AFZ66703.1"/>
    <property type="molecule type" value="Genomic_DNA"/>
</dbReference>
<dbReference type="AlphaFoldDB" id="K9ZYH8"/>
<dbReference type="PANTHER" id="PTHR40446:SF2">
    <property type="entry name" value="N-ACETYLGLUCOSAMINE-1-PHOSPHODIESTER ALPHA-N-ACETYLGLUCOSAMINIDASE"/>
    <property type="match status" value="1"/>
</dbReference>
<keyword evidence="4" id="KW-1185">Reference proteome</keyword>
<organism evidence="3 4">
    <name type="scientific">Deinococcus peraridilitoris (strain DSM 19664 / LMG 22246 / CIP 109416 / KR-200)</name>
    <dbReference type="NCBI Taxonomy" id="937777"/>
    <lineage>
        <taxon>Bacteria</taxon>
        <taxon>Thermotogati</taxon>
        <taxon>Deinococcota</taxon>
        <taxon>Deinococci</taxon>
        <taxon>Deinococcales</taxon>
        <taxon>Deinococcaceae</taxon>
        <taxon>Deinococcus</taxon>
    </lineage>
</organism>
<reference evidence="4" key="1">
    <citation type="submission" date="2012-03" db="EMBL/GenBank/DDBJ databases">
        <title>Complete sequence of chromosome of Deinococcus peraridilitoris DSM 19664.</title>
        <authorList>
            <person name="Lucas S."/>
            <person name="Copeland A."/>
            <person name="Lapidus A."/>
            <person name="Glavina del Rio T."/>
            <person name="Dalin E."/>
            <person name="Tice H."/>
            <person name="Bruce D."/>
            <person name="Goodwin L."/>
            <person name="Pitluck S."/>
            <person name="Peters L."/>
            <person name="Mikhailova N."/>
            <person name="Lu M."/>
            <person name="Kyrpides N."/>
            <person name="Mavromatis K."/>
            <person name="Ivanova N."/>
            <person name="Brettin T."/>
            <person name="Detter J.C."/>
            <person name="Han C."/>
            <person name="Larimer F."/>
            <person name="Land M."/>
            <person name="Hauser L."/>
            <person name="Markowitz V."/>
            <person name="Cheng J.-F."/>
            <person name="Hugenholtz P."/>
            <person name="Woyke T."/>
            <person name="Wu D."/>
            <person name="Pukall R."/>
            <person name="Steenblock K."/>
            <person name="Brambilla E."/>
            <person name="Klenk H.-P."/>
            <person name="Eisen J.A."/>
        </authorList>
    </citation>
    <scope>NUCLEOTIDE SEQUENCE [LARGE SCALE GENOMIC DNA]</scope>
    <source>
        <strain evidence="4">DSM 19664 / LMG 22246 / CIP 109416 / KR-200</strain>
    </source>
</reference>
<evidence type="ECO:0000313" key="3">
    <source>
        <dbReference type="EMBL" id="AFZ66703.1"/>
    </source>
</evidence>
<accession>K9ZYH8</accession>
<evidence type="ECO:0000256" key="1">
    <source>
        <dbReference type="SAM" id="SignalP"/>
    </source>
</evidence>
<name>K9ZYH8_DEIPD</name>
<gene>
    <name evidence="3" type="ordered locus">Deipe_1144</name>
</gene>
<proteinExistence type="predicted"/>
<feature type="chain" id="PRO_5003938908" description="Phosphodiester glycosidase domain-containing protein" evidence="1">
    <location>
        <begin position="18"/>
        <end position="671"/>
    </location>
</feature>
<dbReference type="PATRIC" id="fig|937777.3.peg.1147"/>
<sequence length="671" mass="69279">MRRLALLALLALSAASARPVAIGGVLTSPRIETKTMPSGAEGLPVWFLPRLGITTLNQADDVRLALQNRELRFTAASGWTENGQRLAVLGAPELVGGSVHVSLGVLRALGVTILGDAPEILDFALTPVAQGAPLSVAPAPAPAVTVTPPPSLPVTSPVVPAAPVRVTPAPLPAVPTLPAPTPPISGAGVQTPPAAAPTAQLTLVRSSRTLRRAQETQRVVLELSGNAPYQLSQDKRGLTLTFPAVTAEADLLARAGFLPVVPALPAVPAVTAPLTTGALSPSAVPALPLVTPAPLGQKLQSGDTLTLTRAAGQLTVRLETGDGGLSKVFTLDNPYRVVIDTVTNLDPSVTPPPDLEALPPGAAHRQIGKLQLLSFDSSHFTPKIVTAGVGASASVFDLVKRAGGVAGVNGGYFDPKTSFPVDLVAQGGLMLNSSLERRATLGFTDEGVLFGFPRPRYILAGGWGTLTVNTVRPQPHPNWVTAFVGDGRTGVGGPGFITLYLDGASVTRALSGPSIPPAGQISVTFDPVRFPQLPQGAGAPLQLVLNWAAPGWDGVREALSAGPLLVEGGQYALDALREGFDVKTSVWRPTRQVAFAMYAGQPTIAYFDNGTPEEFARALVGVGVSRALRLDSGSSATVYVAGGYFNTVWSRPVPNAIVFVPKVTATLGSGK</sequence>
<evidence type="ECO:0000259" key="2">
    <source>
        <dbReference type="Pfam" id="PF09992"/>
    </source>
</evidence>
<dbReference type="InterPro" id="IPR018711">
    <property type="entry name" value="NAGPA"/>
</dbReference>
<dbReference type="Proteomes" id="UP000010467">
    <property type="component" value="Chromosome"/>
</dbReference>
<feature type="signal peptide" evidence="1">
    <location>
        <begin position="1"/>
        <end position="17"/>
    </location>
</feature>
<dbReference type="RefSeq" id="WP_015235011.1">
    <property type="nucleotide sequence ID" value="NC_019793.1"/>
</dbReference>
<protein>
    <recommendedName>
        <fullName evidence="2">Phosphodiester glycosidase domain-containing protein</fullName>
    </recommendedName>
</protein>
<dbReference type="PANTHER" id="PTHR40446">
    <property type="entry name" value="N-ACETYLGLUCOSAMINE-1-PHOSPHODIESTER ALPHA-N-ACETYLGLUCOSAMINIDASE"/>
    <property type="match status" value="1"/>
</dbReference>
<dbReference type="eggNOG" id="COG4632">
    <property type="taxonomic scope" value="Bacteria"/>
</dbReference>
<feature type="domain" description="Phosphodiester glycosidase" evidence="2">
    <location>
        <begin position="543"/>
        <end position="659"/>
    </location>
</feature>
<dbReference type="KEGG" id="dpd:Deipe_1144"/>
<keyword evidence="1" id="KW-0732">Signal</keyword>
<dbReference type="HOGENOM" id="CLU_417822_0_0_0"/>
<evidence type="ECO:0000313" key="4">
    <source>
        <dbReference type="Proteomes" id="UP000010467"/>
    </source>
</evidence>
<dbReference type="Pfam" id="PF09992">
    <property type="entry name" value="NAGPA"/>
    <property type="match status" value="1"/>
</dbReference>
<dbReference type="STRING" id="937777.Deipe_1144"/>